<keyword evidence="1" id="KW-0732">Signal</keyword>
<keyword evidence="3" id="KW-1185">Reference proteome</keyword>
<name>A0ABX7M5Z5_TREMD</name>
<accession>A0ABX7M5Z5</accession>
<sequence length="238" mass="26279">MMKILYRILVCCVAVCITAACSSTAHIVIRDNTDYDLTAEFVPGSLLEKNITHLLKQKNEQVDGQSIFNTQELKEAFIKEGISVQNIALQGALGLRLVCTVPHNHELLKDVIAYDKKGRKAVLRISPENIASFLEMLPQESRDFIDMLMAPLFTGDNIPSAEYEELIGAAYGKKIAAELRSAEFVLTVDVPYKIQTARISPVGTVTVQTKTEKTSRASIRIPLLELLCTAGTIEAQLQ</sequence>
<feature type="chain" id="PRO_5047506551" description="Lipoprotein" evidence="1">
    <location>
        <begin position="28"/>
        <end position="238"/>
    </location>
</feature>
<reference evidence="2 3" key="1">
    <citation type="submission" date="2018-08" db="EMBL/GenBank/DDBJ databases">
        <authorList>
            <person name="Clegg S.R."/>
            <person name="Carter S.D."/>
            <person name="Radford A.D."/>
            <person name="Darby A."/>
            <person name="Hall N."/>
            <person name="Birtles R."/>
            <person name="Evans N.J."/>
        </authorList>
    </citation>
    <scope>NUCLEOTIDE SEQUENCE [LARGE SCALE GENOMIC DNA]</scope>
    <source>
        <strain evidence="2 3">ATCC 700293</strain>
    </source>
</reference>
<evidence type="ECO:0000313" key="3">
    <source>
        <dbReference type="Proteomes" id="UP000663454"/>
    </source>
</evidence>
<dbReference type="EMBL" id="CP031393">
    <property type="protein sequence ID" value="QSH98294.1"/>
    <property type="molecule type" value="Genomic_DNA"/>
</dbReference>
<evidence type="ECO:0000313" key="2">
    <source>
        <dbReference type="EMBL" id="QSH98294.1"/>
    </source>
</evidence>
<feature type="signal peptide" evidence="1">
    <location>
        <begin position="1"/>
        <end position="27"/>
    </location>
</feature>
<gene>
    <name evidence="2" type="ORF">DWB79_11160</name>
</gene>
<dbReference type="PROSITE" id="PS51257">
    <property type="entry name" value="PROKAR_LIPOPROTEIN"/>
    <property type="match status" value="1"/>
</dbReference>
<protein>
    <recommendedName>
        <fullName evidence="4">Lipoprotein</fullName>
    </recommendedName>
</protein>
<evidence type="ECO:0000256" key="1">
    <source>
        <dbReference type="SAM" id="SignalP"/>
    </source>
</evidence>
<organism evidence="2 3">
    <name type="scientific">Treponema medium</name>
    <dbReference type="NCBI Taxonomy" id="58231"/>
    <lineage>
        <taxon>Bacteria</taxon>
        <taxon>Pseudomonadati</taxon>
        <taxon>Spirochaetota</taxon>
        <taxon>Spirochaetia</taxon>
        <taxon>Spirochaetales</taxon>
        <taxon>Treponemataceae</taxon>
        <taxon>Treponema</taxon>
    </lineage>
</organism>
<proteinExistence type="predicted"/>
<evidence type="ECO:0008006" key="4">
    <source>
        <dbReference type="Google" id="ProtNLM"/>
    </source>
</evidence>
<dbReference type="Proteomes" id="UP000663454">
    <property type="component" value="Chromosome"/>
</dbReference>